<name>A0A8T0MI45_PANVG</name>
<accession>A0A8T0MI45</accession>
<feature type="compositionally biased region" description="Low complexity" evidence="1">
    <location>
        <begin position="82"/>
        <end position="96"/>
    </location>
</feature>
<gene>
    <name evidence="2" type="ORF">PVAP13_9NG188800</name>
</gene>
<feature type="compositionally biased region" description="Low complexity" evidence="1">
    <location>
        <begin position="151"/>
        <end position="170"/>
    </location>
</feature>
<feature type="region of interest" description="Disordered" evidence="1">
    <location>
        <begin position="138"/>
        <end position="194"/>
    </location>
</feature>
<evidence type="ECO:0000313" key="2">
    <source>
        <dbReference type="EMBL" id="KAG2536438.1"/>
    </source>
</evidence>
<feature type="region of interest" description="Disordered" evidence="1">
    <location>
        <begin position="52"/>
        <end position="105"/>
    </location>
</feature>
<keyword evidence="3" id="KW-1185">Reference proteome</keyword>
<proteinExistence type="predicted"/>
<comment type="caution">
    <text evidence="2">The sequence shown here is derived from an EMBL/GenBank/DDBJ whole genome shotgun (WGS) entry which is preliminary data.</text>
</comment>
<evidence type="ECO:0000313" key="3">
    <source>
        <dbReference type="Proteomes" id="UP000823388"/>
    </source>
</evidence>
<sequence>MLMARLAKGPFLKRQLARPTSRPKQTPPRKFFSAPSPPIYILSRRPRFVAPTVLTPTASGRFNAAPQFPNPHPKRSPPHRNPSPSRRGCRRTAAAAAEEEECRDEVGLEERLIEEDREIWEKKSTALLYGLVLTHHAPSSVEPPLRADPQRASTTRRLTRSATTTSTLTSGDPATRPGMRDESEASSHLSRRFP</sequence>
<dbReference type="EMBL" id="CM029054">
    <property type="protein sequence ID" value="KAG2536438.1"/>
    <property type="molecule type" value="Genomic_DNA"/>
</dbReference>
<dbReference type="AlphaFoldDB" id="A0A8T0MI45"/>
<organism evidence="2 3">
    <name type="scientific">Panicum virgatum</name>
    <name type="common">Blackwell switchgrass</name>
    <dbReference type="NCBI Taxonomy" id="38727"/>
    <lineage>
        <taxon>Eukaryota</taxon>
        <taxon>Viridiplantae</taxon>
        <taxon>Streptophyta</taxon>
        <taxon>Embryophyta</taxon>
        <taxon>Tracheophyta</taxon>
        <taxon>Spermatophyta</taxon>
        <taxon>Magnoliopsida</taxon>
        <taxon>Liliopsida</taxon>
        <taxon>Poales</taxon>
        <taxon>Poaceae</taxon>
        <taxon>PACMAD clade</taxon>
        <taxon>Panicoideae</taxon>
        <taxon>Panicodae</taxon>
        <taxon>Paniceae</taxon>
        <taxon>Panicinae</taxon>
        <taxon>Panicum</taxon>
        <taxon>Panicum sect. Hiantes</taxon>
    </lineage>
</organism>
<evidence type="ECO:0000256" key="1">
    <source>
        <dbReference type="SAM" id="MobiDB-lite"/>
    </source>
</evidence>
<protein>
    <submittedName>
        <fullName evidence="2">Uncharacterized protein</fullName>
    </submittedName>
</protein>
<reference evidence="2" key="1">
    <citation type="submission" date="2020-05" db="EMBL/GenBank/DDBJ databases">
        <title>WGS assembly of Panicum virgatum.</title>
        <authorList>
            <person name="Lovell J.T."/>
            <person name="Jenkins J."/>
            <person name="Shu S."/>
            <person name="Juenger T.E."/>
            <person name="Schmutz J."/>
        </authorList>
    </citation>
    <scope>NUCLEOTIDE SEQUENCE</scope>
    <source>
        <strain evidence="2">AP13</strain>
    </source>
</reference>
<feature type="region of interest" description="Disordered" evidence="1">
    <location>
        <begin position="1"/>
        <end position="38"/>
    </location>
</feature>
<dbReference type="Proteomes" id="UP000823388">
    <property type="component" value="Chromosome 9N"/>
</dbReference>